<keyword evidence="4 10" id="KW-0349">Heme</keyword>
<keyword evidence="7 10" id="KW-0408">Iron</keyword>
<dbReference type="GO" id="GO:0046872">
    <property type="term" value="F:metal ion binding"/>
    <property type="evidence" value="ECO:0007669"/>
    <property type="project" value="UniProtKB-UniRule"/>
</dbReference>
<keyword evidence="10" id="KW-0004">4Fe-4S</keyword>
<dbReference type="GO" id="GO:0006779">
    <property type="term" value="P:porphyrin-containing compound biosynthetic process"/>
    <property type="evidence" value="ECO:0007669"/>
    <property type="project" value="InterPro"/>
</dbReference>
<dbReference type="InterPro" id="IPR006638">
    <property type="entry name" value="Elp3/MiaA/NifB-like_rSAM"/>
</dbReference>
<dbReference type="Gene3D" id="3.20.20.70">
    <property type="entry name" value="Aldolase class I"/>
    <property type="match status" value="1"/>
</dbReference>
<dbReference type="SUPFAM" id="SSF102114">
    <property type="entry name" value="Radical SAM enzymes"/>
    <property type="match status" value="1"/>
</dbReference>
<proteinExistence type="inferred from homology"/>
<dbReference type="SFLD" id="SFLDF00288">
    <property type="entry name" value="HemN-like__clustered_with_nucl"/>
    <property type="match status" value="1"/>
</dbReference>
<comment type="caution">
    <text evidence="12">The sequence shown here is derived from an EMBL/GenBank/DDBJ whole genome shotgun (WGS) entry which is preliminary data.</text>
</comment>
<gene>
    <name evidence="12" type="ORF">A1507_03445</name>
</gene>
<dbReference type="InterPro" id="IPR013785">
    <property type="entry name" value="Aldolase_TIM"/>
</dbReference>
<evidence type="ECO:0000256" key="1">
    <source>
        <dbReference type="ARBA" id="ARBA00001966"/>
    </source>
</evidence>
<keyword evidence="8 10" id="KW-0411">Iron-sulfur</keyword>
<dbReference type="PANTHER" id="PTHR13932">
    <property type="entry name" value="COPROPORPHYRINIGEN III OXIDASE"/>
    <property type="match status" value="1"/>
</dbReference>
<comment type="similarity">
    <text evidence="2">Belongs to the anaerobic coproporphyrinogen-III oxidase family. HemW subfamily.</text>
</comment>
<comment type="function">
    <text evidence="10">Probably acts as a heme chaperone, transferring heme to an unknown acceptor. Binds one molecule of heme per monomer, possibly covalently. Binds 1 [4Fe-4S] cluster. The cluster is coordinated with 3 cysteines and an exchangeable S-adenosyl-L-methionine.</text>
</comment>
<feature type="domain" description="Radical SAM core" evidence="11">
    <location>
        <begin position="1"/>
        <end position="232"/>
    </location>
</feature>
<protein>
    <recommendedName>
        <fullName evidence="3 10">Heme chaperone HemW</fullName>
    </recommendedName>
</protein>
<dbReference type="Proteomes" id="UP000077857">
    <property type="component" value="Unassembled WGS sequence"/>
</dbReference>
<keyword evidence="5 10" id="KW-0949">S-adenosyl-L-methionine</keyword>
<evidence type="ECO:0000313" key="12">
    <source>
        <dbReference type="EMBL" id="OAI11262.1"/>
    </source>
</evidence>
<evidence type="ECO:0000256" key="4">
    <source>
        <dbReference type="ARBA" id="ARBA00022617"/>
    </source>
</evidence>
<dbReference type="InterPro" id="IPR004559">
    <property type="entry name" value="HemW-like"/>
</dbReference>
<evidence type="ECO:0000256" key="3">
    <source>
        <dbReference type="ARBA" id="ARBA00017228"/>
    </source>
</evidence>
<evidence type="ECO:0000256" key="8">
    <source>
        <dbReference type="ARBA" id="ARBA00023014"/>
    </source>
</evidence>
<keyword evidence="10" id="KW-0963">Cytoplasm</keyword>
<comment type="subcellular location">
    <subcellularLocation>
        <location evidence="10">Cytoplasm</location>
    </subcellularLocation>
</comment>
<evidence type="ECO:0000256" key="2">
    <source>
        <dbReference type="ARBA" id="ARBA00006100"/>
    </source>
</evidence>
<dbReference type="GO" id="GO:0005737">
    <property type="term" value="C:cytoplasm"/>
    <property type="evidence" value="ECO:0007669"/>
    <property type="project" value="UniProtKB-SubCell"/>
</dbReference>
<keyword evidence="6 10" id="KW-0479">Metal-binding</keyword>
<sequence>MLPLSLYIHFPWCIRKCPYCDFNSHAVKEPIPEQLYIDALLADLRSDLSLLPTPRQIGSIFMGGGTPSLFSPDALSRLFVGIRQMVDLAADCEITLEANPGTFETAKFAEFRALGINRLSIGIQSFSDRHLQILGRVHSANEAVAAAEIAVKAGFDNFNLDLMFGLPEQIPEQMLADVQTAIDLAPTHISFYQLTLEPNTYFHKFPPSLPDGDAIFAAQKRCQQLLAGYGFQQYEVSAYAKSGRESRHNKNYWQFGDYLGIGAGAHGKISRTLPGDIVRTVKPKSPEHYLRGGWAAKPESIPVAQLPLEFLMNQLRLKAGFDLAHFHAATGLAESSLQPGLAICLEQGLLSRQQTRYTCTERGWDLLDLVLEKFID</sequence>
<reference evidence="12 13" key="1">
    <citation type="submission" date="2016-03" db="EMBL/GenBank/DDBJ databases">
        <authorList>
            <person name="Ploux O."/>
        </authorList>
    </citation>
    <scope>NUCLEOTIDE SEQUENCE [LARGE SCALE GENOMIC DNA]</scope>
    <source>
        <strain evidence="12 13">R-45378</strain>
    </source>
</reference>
<evidence type="ECO:0000256" key="9">
    <source>
        <dbReference type="ARBA" id="ARBA00023186"/>
    </source>
</evidence>
<dbReference type="InterPro" id="IPR010723">
    <property type="entry name" value="HemN_C"/>
</dbReference>
<dbReference type="CDD" id="cd01335">
    <property type="entry name" value="Radical_SAM"/>
    <property type="match status" value="1"/>
</dbReference>
<evidence type="ECO:0000259" key="11">
    <source>
        <dbReference type="PROSITE" id="PS51918"/>
    </source>
</evidence>
<dbReference type="SFLD" id="SFLDF00562">
    <property type="entry name" value="HemN-like__clustered_with_heat"/>
    <property type="match status" value="1"/>
</dbReference>
<organism evidence="12 13">
    <name type="scientific">Methylomonas koyamae</name>
    <dbReference type="NCBI Taxonomy" id="702114"/>
    <lineage>
        <taxon>Bacteria</taxon>
        <taxon>Pseudomonadati</taxon>
        <taxon>Pseudomonadota</taxon>
        <taxon>Gammaproteobacteria</taxon>
        <taxon>Methylococcales</taxon>
        <taxon>Methylococcaceae</taxon>
        <taxon>Methylomonas</taxon>
    </lineage>
</organism>
<comment type="cofactor">
    <cofactor evidence="1">
        <name>[4Fe-4S] cluster</name>
        <dbReference type="ChEBI" id="CHEBI:49883"/>
    </cofactor>
</comment>
<name>A0A177N042_9GAMM</name>
<dbReference type="EMBL" id="LUUJ01000123">
    <property type="protein sequence ID" value="OAI11262.1"/>
    <property type="molecule type" value="Genomic_DNA"/>
</dbReference>
<dbReference type="SFLD" id="SFLDS00029">
    <property type="entry name" value="Radical_SAM"/>
    <property type="match status" value="1"/>
</dbReference>
<dbReference type="GO" id="GO:0051539">
    <property type="term" value="F:4 iron, 4 sulfur cluster binding"/>
    <property type="evidence" value="ECO:0007669"/>
    <property type="project" value="UniProtKB-UniRule"/>
</dbReference>
<dbReference type="AlphaFoldDB" id="A0A177N042"/>
<dbReference type="PANTHER" id="PTHR13932:SF5">
    <property type="entry name" value="RADICAL S-ADENOSYL METHIONINE DOMAIN-CONTAINING PROTEIN 1, MITOCHONDRIAL"/>
    <property type="match status" value="1"/>
</dbReference>
<evidence type="ECO:0000256" key="10">
    <source>
        <dbReference type="RuleBase" id="RU364116"/>
    </source>
</evidence>
<dbReference type="Pfam" id="PF06969">
    <property type="entry name" value="HemN_C"/>
    <property type="match status" value="1"/>
</dbReference>
<dbReference type="InterPro" id="IPR058240">
    <property type="entry name" value="rSAM_sf"/>
</dbReference>
<dbReference type="RefSeq" id="WP_064042393.1">
    <property type="nucleotide sequence ID" value="NZ_LUUJ01000123.1"/>
</dbReference>
<dbReference type="InterPro" id="IPR007197">
    <property type="entry name" value="rSAM"/>
</dbReference>
<dbReference type="GO" id="GO:0004109">
    <property type="term" value="F:coproporphyrinogen oxidase activity"/>
    <property type="evidence" value="ECO:0007669"/>
    <property type="project" value="InterPro"/>
</dbReference>
<evidence type="ECO:0000313" key="13">
    <source>
        <dbReference type="Proteomes" id="UP000077857"/>
    </source>
</evidence>
<dbReference type="Pfam" id="PF04055">
    <property type="entry name" value="Radical_SAM"/>
    <property type="match status" value="1"/>
</dbReference>
<dbReference type="SFLD" id="SFLDG01065">
    <property type="entry name" value="anaerobic_coproporphyrinogen-I"/>
    <property type="match status" value="1"/>
</dbReference>
<dbReference type="SMART" id="SM00729">
    <property type="entry name" value="Elp3"/>
    <property type="match status" value="1"/>
</dbReference>
<evidence type="ECO:0000256" key="7">
    <source>
        <dbReference type="ARBA" id="ARBA00023004"/>
    </source>
</evidence>
<evidence type="ECO:0000256" key="6">
    <source>
        <dbReference type="ARBA" id="ARBA00022723"/>
    </source>
</evidence>
<dbReference type="NCBIfam" id="TIGR00539">
    <property type="entry name" value="hemN_rel"/>
    <property type="match status" value="1"/>
</dbReference>
<evidence type="ECO:0000256" key="5">
    <source>
        <dbReference type="ARBA" id="ARBA00022691"/>
    </source>
</evidence>
<dbReference type="PROSITE" id="PS51918">
    <property type="entry name" value="RADICAL_SAM"/>
    <property type="match status" value="1"/>
</dbReference>
<dbReference type="InterPro" id="IPR034505">
    <property type="entry name" value="Coproporphyrinogen-III_oxidase"/>
</dbReference>
<keyword evidence="9 10" id="KW-0143">Chaperone</keyword>
<accession>A0A177N042</accession>